<dbReference type="GO" id="GO:0005525">
    <property type="term" value="F:GTP binding"/>
    <property type="evidence" value="ECO:0007669"/>
    <property type="project" value="InterPro"/>
</dbReference>
<dbReference type="GeneID" id="94841841"/>
<reference evidence="2" key="1">
    <citation type="submission" date="2016-10" db="EMBL/GenBank/DDBJ databases">
        <authorList>
            <person name="Benchimol M."/>
            <person name="Almeida L.G."/>
            <person name="Vasconcelos A.T."/>
            <person name="Perreira-Neves A."/>
            <person name="Rosa I.A."/>
            <person name="Tasca T."/>
            <person name="Bogo M.R."/>
            <person name="de Souza W."/>
        </authorList>
    </citation>
    <scope>NUCLEOTIDE SEQUENCE [LARGE SCALE GENOMIC DNA]</scope>
    <source>
        <strain evidence="2">K</strain>
    </source>
</reference>
<dbReference type="SUPFAM" id="SSF52540">
    <property type="entry name" value="P-loop containing nucleoside triphosphate hydrolases"/>
    <property type="match status" value="1"/>
</dbReference>
<keyword evidence="3" id="KW-1185">Reference proteome</keyword>
<proteinExistence type="predicted"/>
<dbReference type="GO" id="GO:0003924">
    <property type="term" value="F:GTPase activity"/>
    <property type="evidence" value="ECO:0007669"/>
    <property type="project" value="InterPro"/>
</dbReference>
<dbReference type="InterPro" id="IPR001806">
    <property type="entry name" value="Small_GTPase"/>
</dbReference>
<dbReference type="InterPro" id="IPR005225">
    <property type="entry name" value="Small_GTP-bd"/>
</dbReference>
<dbReference type="VEuPathDB" id="TrichDB:TRFO_30063"/>
<dbReference type="SMART" id="SM00175">
    <property type="entry name" value="RAB"/>
    <property type="match status" value="1"/>
</dbReference>
<keyword evidence="1" id="KW-0547">Nucleotide-binding</keyword>
<evidence type="ECO:0000313" key="3">
    <source>
        <dbReference type="Proteomes" id="UP000179807"/>
    </source>
</evidence>
<dbReference type="EMBL" id="MLAK01000854">
    <property type="protein sequence ID" value="OHT02751.1"/>
    <property type="molecule type" value="Genomic_DNA"/>
</dbReference>
<dbReference type="PROSITE" id="PS51421">
    <property type="entry name" value="RAS"/>
    <property type="match status" value="1"/>
</dbReference>
<protein>
    <submittedName>
        <fullName evidence="2">Ras-related protein Rab-2A</fullName>
    </submittedName>
</protein>
<dbReference type="SMART" id="SM00174">
    <property type="entry name" value="RHO"/>
    <property type="match status" value="1"/>
</dbReference>
<dbReference type="Gene3D" id="3.40.50.300">
    <property type="entry name" value="P-loop containing nucleotide triphosphate hydrolases"/>
    <property type="match status" value="1"/>
</dbReference>
<dbReference type="PRINTS" id="PR00449">
    <property type="entry name" value="RASTRNSFRMNG"/>
</dbReference>
<dbReference type="PROSITE" id="PS51419">
    <property type="entry name" value="RAB"/>
    <property type="match status" value="1"/>
</dbReference>
<dbReference type="SMART" id="SM00173">
    <property type="entry name" value="RAS"/>
    <property type="match status" value="1"/>
</dbReference>
<organism evidence="2 3">
    <name type="scientific">Tritrichomonas foetus</name>
    <dbReference type="NCBI Taxonomy" id="1144522"/>
    <lineage>
        <taxon>Eukaryota</taxon>
        <taxon>Metamonada</taxon>
        <taxon>Parabasalia</taxon>
        <taxon>Tritrichomonadida</taxon>
        <taxon>Tritrichomonadidae</taxon>
        <taxon>Tritrichomonas</taxon>
    </lineage>
</organism>
<comment type="caution">
    <text evidence="2">The sequence shown here is derived from an EMBL/GenBank/DDBJ whole genome shotgun (WGS) entry which is preliminary data.</text>
</comment>
<evidence type="ECO:0000256" key="1">
    <source>
        <dbReference type="ARBA" id="ARBA00022741"/>
    </source>
</evidence>
<dbReference type="AlphaFoldDB" id="A0A1J4JUC5"/>
<evidence type="ECO:0000313" key="2">
    <source>
        <dbReference type="EMBL" id="OHT02751.1"/>
    </source>
</evidence>
<dbReference type="Proteomes" id="UP000179807">
    <property type="component" value="Unassembled WGS sequence"/>
</dbReference>
<dbReference type="NCBIfam" id="TIGR00231">
    <property type="entry name" value="small_GTP"/>
    <property type="match status" value="1"/>
</dbReference>
<accession>A0A1J4JUC5</accession>
<dbReference type="Pfam" id="PF00071">
    <property type="entry name" value="Ras"/>
    <property type="match status" value="1"/>
</dbReference>
<dbReference type="FunFam" id="3.40.50.300:FF:001329">
    <property type="entry name" value="Small GTP-binding protein, putative"/>
    <property type="match status" value="1"/>
</dbReference>
<dbReference type="RefSeq" id="XP_068355887.1">
    <property type="nucleotide sequence ID" value="XM_068507137.1"/>
</dbReference>
<sequence>MAKVIFLGSAGVGKTSIIASMVNKTFQQCSPSISAEFHKIFIPIEGSEVELHLWDTAGSDTYRTVVPLYAKNSHVAVLVCSYSDKSSLDDLKGWYDLATNVADGAKIFFVVANKSDIFNHEDEENKPEIERNEVEQFSKSINATLFETSALTMAGIDELFANIADQVSSSNLTSEPACTIELNIHNEDDTKSTNKCC</sequence>
<gene>
    <name evidence="2" type="primary">RAB2A</name>
    <name evidence="2" type="ORF">TRFO_30063</name>
</gene>
<dbReference type="PANTHER" id="PTHR47978">
    <property type="match status" value="1"/>
</dbReference>
<dbReference type="CDD" id="cd00154">
    <property type="entry name" value="Rab"/>
    <property type="match status" value="1"/>
</dbReference>
<name>A0A1J4JUC5_9EUKA</name>
<dbReference type="InterPro" id="IPR027417">
    <property type="entry name" value="P-loop_NTPase"/>
</dbReference>
<dbReference type="OrthoDB" id="10020961at2759"/>